<feature type="region of interest" description="Disordered" evidence="2">
    <location>
        <begin position="1"/>
        <end position="29"/>
    </location>
</feature>
<feature type="domain" description="EH" evidence="3">
    <location>
        <begin position="61"/>
        <end position="149"/>
    </location>
</feature>
<dbReference type="GO" id="GO:0005886">
    <property type="term" value="C:plasma membrane"/>
    <property type="evidence" value="ECO:0007669"/>
    <property type="project" value="TreeGrafter"/>
</dbReference>
<dbReference type="WBParaSite" id="L893_g15557.t1">
    <property type="protein sequence ID" value="L893_g15557.t1"/>
    <property type="gene ID" value="L893_g15557"/>
</dbReference>
<reference evidence="6" key="1">
    <citation type="submission" date="2016-11" db="UniProtKB">
        <authorList>
            <consortium name="WormBaseParasite"/>
        </authorList>
    </citation>
    <scope>IDENTIFICATION</scope>
</reference>
<dbReference type="GO" id="GO:0006897">
    <property type="term" value="P:endocytosis"/>
    <property type="evidence" value="ECO:0007669"/>
    <property type="project" value="TreeGrafter"/>
</dbReference>
<dbReference type="PROSITE" id="PS00018">
    <property type="entry name" value="EF_HAND_1"/>
    <property type="match status" value="1"/>
</dbReference>
<dbReference type="InterPro" id="IPR000261">
    <property type="entry name" value="EH_dom"/>
</dbReference>
<organism evidence="5 6">
    <name type="scientific">Steinernema glaseri</name>
    <dbReference type="NCBI Taxonomy" id="37863"/>
    <lineage>
        <taxon>Eukaryota</taxon>
        <taxon>Metazoa</taxon>
        <taxon>Ecdysozoa</taxon>
        <taxon>Nematoda</taxon>
        <taxon>Chromadorea</taxon>
        <taxon>Rhabditida</taxon>
        <taxon>Tylenchina</taxon>
        <taxon>Panagrolaimomorpha</taxon>
        <taxon>Strongyloidoidea</taxon>
        <taxon>Steinernematidae</taxon>
        <taxon>Steinernema</taxon>
    </lineage>
</organism>
<evidence type="ECO:0000259" key="4">
    <source>
        <dbReference type="PROSITE" id="PS50222"/>
    </source>
</evidence>
<dbReference type="GO" id="GO:0005509">
    <property type="term" value="F:calcium ion binding"/>
    <property type="evidence" value="ECO:0007669"/>
    <property type="project" value="InterPro"/>
</dbReference>
<dbReference type="InterPro" id="IPR011992">
    <property type="entry name" value="EF-hand-dom_pair"/>
</dbReference>
<accession>A0A1I7YES4</accession>
<dbReference type="AlphaFoldDB" id="A0A1I7YES4"/>
<dbReference type="SMART" id="SM00027">
    <property type="entry name" value="EH"/>
    <property type="match status" value="1"/>
</dbReference>
<dbReference type="GO" id="GO:0016197">
    <property type="term" value="P:endosomal transport"/>
    <property type="evidence" value="ECO:0007669"/>
    <property type="project" value="TreeGrafter"/>
</dbReference>
<dbReference type="PANTHER" id="PTHR11216">
    <property type="entry name" value="EH DOMAIN"/>
    <property type="match status" value="1"/>
</dbReference>
<dbReference type="CDD" id="cd00052">
    <property type="entry name" value="EH"/>
    <property type="match status" value="1"/>
</dbReference>
<dbReference type="Gene3D" id="1.10.238.10">
    <property type="entry name" value="EF-hand"/>
    <property type="match status" value="1"/>
</dbReference>
<feature type="domain" description="EF-hand" evidence="4">
    <location>
        <begin position="93"/>
        <end position="128"/>
    </location>
</feature>
<evidence type="ECO:0000259" key="3">
    <source>
        <dbReference type="PROSITE" id="PS50031"/>
    </source>
</evidence>
<evidence type="ECO:0000256" key="1">
    <source>
        <dbReference type="ARBA" id="ARBA00022837"/>
    </source>
</evidence>
<dbReference type="InterPro" id="IPR002048">
    <property type="entry name" value="EF_hand_dom"/>
</dbReference>
<proteinExistence type="predicted"/>
<dbReference type="Proteomes" id="UP000095287">
    <property type="component" value="Unplaced"/>
</dbReference>
<dbReference type="InterPro" id="IPR018247">
    <property type="entry name" value="EF_Hand_1_Ca_BS"/>
</dbReference>
<keyword evidence="5" id="KW-1185">Reference proteome</keyword>
<evidence type="ECO:0000313" key="5">
    <source>
        <dbReference type="Proteomes" id="UP000095287"/>
    </source>
</evidence>
<dbReference type="Pfam" id="PF12763">
    <property type="entry name" value="EH"/>
    <property type="match status" value="1"/>
</dbReference>
<dbReference type="GO" id="GO:0005737">
    <property type="term" value="C:cytoplasm"/>
    <property type="evidence" value="ECO:0007669"/>
    <property type="project" value="TreeGrafter"/>
</dbReference>
<name>A0A1I7YES4_9BILA</name>
<sequence>MAQIPKEEQQQVENGAGPTAGKIVRGGAFDQASEAETPFGFGRGEGFDKGADESQWVVERERNKADETFESLGPVDGKVTGRAAKEHMVKSKLPNAVLGKIWKLADVDRDGMLDADEFALANYLINLKLEGHELPLELPKHLVPPSKRDAEAMYPNLE</sequence>
<evidence type="ECO:0000313" key="6">
    <source>
        <dbReference type="WBParaSite" id="L893_g15557.t1"/>
    </source>
</evidence>
<keyword evidence="1" id="KW-0106">Calcium</keyword>
<dbReference type="PROSITE" id="PS50222">
    <property type="entry name" value="EF_HAND_2"/>
    <property type="match status" value="1"/>
</dbReference>
<dbReference type="PROSITE" id="PS50031">
    <property type="entry name" value="EH"/>
    <property type="match status" value="1"/>
</dbReference>
<protein>
    <submittedName>
        <fullName evidence="6">EH domain-containing protein</fullName>
    </submittedName>
</protein>
<evidence type="ECO:0000256" key="2">
    <source>
        <dbReference type="SAM" id="MobiDB-lite"/>
    </source>
</evidence>
<dbReference type="FunFam" id="1.10.238.10:FF:000038">
    <property type="entry name" value="EH domain-containing protein 3"/>
    <property type="match status" value="1"/>
</dbReference>
<dbReference type="SUPFAM" id="SSF47473">
    <property type="entry name" value="EF-hand"/>
    <property type="match status" value="1"/>
</dbReference>